<keyword evidence="3" id="KW-0716">Sensory transduction</keyword>
<feature type="transmembrane region" description="Helical" evidence="9">
    <location>
        <begin position="275"/>
        <end position="295"/>
    </location>
</feature>
<gene>
    <name evidence="11" type="ORF">Z043_109275</name>
</gene>
<dbReference type="GO" id="GO:0004930">
    <property type="term" value="F:G protein-coupled receptor activity"/>
    <property type="evidence" value="ECO:0007669"/>
    <property type="project" value="InterPro"/>
</dbReference>
<dbReference type="CDD" id="cd13954">
    <property type="entry name" value="7tmA_OR"/>
    <property type="match status" value="1"/>
</dbReference>
<dbReference type="GO" id="GO:0004984">
    <property type="term" value="F:olfactory receptor activity"/>
    <property type="evidence" value="ECO:0007669"/>
    <property type="project" value="InterPro"/>
</dbReference>
<comment type="caution">
    <text evidence="11">The sequence shown here is derived from an EMBL/GenBank/DDBJ whole genome shotgun (WGS) entry which is preliminary data.</text>
</comment>
<keyword evidence="11" id="KW-0675">Receptor</keyword>
<organism evidence="11 12">
    <name type="scientific">Scleropages formosus</name>
    <name type="common">Asian bonytongue</name>
    <name type="synonym">Osteoglossum formosum</name>
    <dbReference type="NCBI Taxonomy" id="113540"/>
    <lineage>
        <taxon>Eukaryota</taxon>
        <taxon>Metazoa</taxon>
        <taxon>Chordata</taxon>
        <taxon>Craniata</taxon>
        <taxon>Vertebrata</taxon>
        <taxon>Euteleostomi</taxon>
        <taxon>Actinopterygii</taxon>
        <taxon>Neopterygii</taxon>
        <taxon>Teleostei</taxon>
        <taxon>Osteoglossocephala</taxon>
        <taxon>Osteoglossomorpha</taxon>
        <taxon>Osteoglossiformes</taxon>
        <taxon>Osteoglossidae</taxon>
        <taxon>Scleropages</taxon>
    </lineage>
</organism>
<proteinExistence type="predicted"/>
<feature type="domain" description="G-protein coupled receptors family 1 profile" evidence="10">
    <location>
        <begin position="43"/>
        <end position="293"/>
    </location>
</feature>
<dbReference type="Gene3D" id="1.20.1070.10">
    <property type="entry name" value="Rhodopsin 7-helix transmembrane proteins"/>
    <property type="match status" value="1"/>
</dbReference>
<evidence type="ECO:0000256" key="6">
    <source>
        <dbReference type="ARBA" id="ARBA00022989"/>
    </source>
</evidence>
<dbReference type="GO" id="GO:0005886">
    <property type="term" value="C:plasma membrane"/>
    <property type="evidence" value="ECO:0007669"/>
    <property type="project" value="UniProtKB-SubCell"/>
</dbReference>
<evidence type="ECO:0000313" key="12">
    <source>
        <dbReference type="Proteomes" id="UP000034805"/>
    </source>
</evidence>
<dbReference type="AlphaFoldDB" id="A0A0N8K0C7"/>
<dbReference type="FunFam" id="1.20.1070.10:FF:000001">
    <property type="entry name" value="Olfactory receptor"/>
    <property type="match status" value="1"/>
</dbReference>
<evidence type="ECO:0000256" key="5">
    <source>
        <dbReference type="ARBA" id="ARBA00022725"/>
    </source>
</evidence>
<feature type="transmembrane region" description="Helical" evidence="9">
    <location>
        <begin position="146"/>
        <end position="166"/>
    </location>
</feature>
<feature type="transmembrane region" description="Helical" evidence="9">
    <location>
        <begin position="104"/>
        <end position="126"/>
    </location>
</feature>
<comment type="subcellular location">
    <subcellularLocation>
        <location evidence="1">Cell membrane</location>
        <topology evidence="1">Multi-pass membrane protein</topology>
    </subcellularLocation>
</comment>
<evidence type="ECO:0000313" key="11">
    <source>
        <dbReference type="EMBL" id="KPP71769.1"/>
    </source>
</evidence>
<keyword evidence="8" id="KW-0807">Transducer</keyword>
<feature type="transmembrane region" description="Helical" evidence="9">
    <location>
        <begin position="63"/>
        <end position="84"/>
    </location>
</feature>
<name>A0A0N8K0C7_SCLFO</name>
<dbReference type="PANTHER" id="PTHR26453">
    <property type="entry name" value="OLFACTORY RECEPTOR"/>
    <property type="match status" value="1"/>
</dbReference>
<sequence length="333" mass="36546">MFINMNSSRVVTEFIIVGMSGWKDKQTVFFLIFLLAYAAILGGNSMIIYLVRTDSRLSSPMYFFLHNLSFVDIIYTSITMPNMLSGFLTEIKTISVSGCFAQMYVFLSMAVVGRALLTVMAFDRYVAVCIPLRYTAIMTPRLQHQLIAGAWLFGATIAVPSFVMAVRLPFCGPNRVEHCFCDHSSVVRLACADTSMNSAVALAGALVALLTTLALILSSYVAIGISIARAGSAEGRWKAFGTCAAHLTVVSISYTSASFVYISYRVGNFSSDVRIIVAILYSALTPLLNPLIFSLRNKELRDAAKRAFCKHAVILPQKKAMVFNLSKALKKPE</sequence>
<dbReference type="SUPFAM" id="SSF81321">
    <property type="entry name" value="Family A G protein-coupled receptor-like"/>
    <property type="match status" value="1"/>
</dbReference>
<keyword evidence="4 9" id="KW-0812">Transmembrane</keyword>
<keyword evidence="2" id="KW-1003">Cell membrane</keyword>
<dbReference type="EMBL" id="JARO02002852">
    <property type="protein sequence ID" value="KPP71769.1"/>
    <property type="molecule type" value="Genomic_DNA"/>
</dbReference>
<dbReference type="PRINTS" id="PR00245">
    <property type="entry name" value="OLFACTORYR"/>
</dbReference>
<keyword evidence="7 9" id="KW-0472">Membrane</keyword>
<evidence type="ECO:0000256" key="8">
    <source>
        <dbReference type="ARBA" id="ARBA00023224"/>
    </source>
</evidence>
<feature type="transmembrane region" description="Helical" evidence="9">
    <location>
        <begin position="28"/>
        <end position="51"/>
    </location>
</feature>
<dbReference type="InterPro" id="IPR017452">
    <property type="entry name" value="GPCR_Rhodpsn_7TM"/>
</dbReference>
<protein>
    <submittedName>
        <fullName evidence="11">Olfactory receptor-like protein OLF3-like</fullName>
    </submittedName>
</protein>
<reference evidence="11 12" key="1">
    <citation type="submission" date="2015-08" db="EMBL/GenBank/DDBJ databases">
        <title>The genome of the Asian arowana (Scleropages formosus).</title>
        <authorList>
            <person name="Tan M.H."/>
            <person name="Gan H.M."/>
            <person name="Croft L.J."/>
            <person name="Austin C.M."/>
        </authorList>
    </citation>
    <scope>NUCLEOTIDE SEQUENCE [LARGE SCALE GENOMIC DNA]</scope>
    <source>
        <strain evidence="11">Aro1</strain>
    </source>
</reference>
<evidence type="ECO:0000256" key="1">
    <source>
        <dbReference type="ARBA" id="ARBA00004651"/>
    </source>
</evidence>
<keyword evidence="5" id="KW-0552">Olfaction</keyword>
<accession>A0A0N8K0C7</accession>
<feature type="transmembrane region" description="Helical" evidence="9">
    <location>
        <begin position="239"/>
        <end position="263"/>
    </location>
</feature>
<dbReference type="Proteomes" id="UP000034805">
    <property type="component" value="Unassembled WGS sequence"/>
</dbReference>
<evidence type="ECO:0000256" key="3">
    <source>
        <dbReference type="ARBA" id="ARBA00022606"/>
    </source>
</evidence>
<evidence type="ECO:0000256" key="2">
    <source>
        <dbReference type="ARBA" id="ARBA00022475"/>
    </source>
</evidence>
<evidence type="ECO:0000256" key="4">
    <source>
        <dbReference type="ARBA" id="ARBA00022692"/>
    </source>
</evidence>
<dbReference type="InterPro" id="IPR000276">
    <property type="entry name" value="GPCR_Rhodpsn"/>
</dbReference>
<evidence type="ECO:0000256" key="9">
    <source>
        <dbReference type="SAM" id="Phobius"/>
    </source>
</evidence>
<dbReference type="SMART" id="SM01381">
    <property type="entry name" value="7TM_GPCR_Srsx"/>
    <property type="match status" value="1"/>
</dbReference>
<feature type="transmembrane region" description="Helical" evidence="9">
    <location>
        <begin position="202"/>
        <end position="227"/>
    </location>
</feature>
<dbReference type="Pfam" id="PF13853">
    <property type="entry name" value="7tm_4"/>
    <property type="match status" value="1"/>
</dbReference>
<dbReference type="InterPro" id="IPR000725">
    <property type="entry name" value="Olfact_rcpt"/>
</dbReference>
<evidence type="ECO:0000256" key="7">
    <source>
        <dbReference type="ARBA" id="ARBA00023136"/>
    </source>
</evidence>
<dbReference type="PROSITE" id="PS50262">
    <property type="entry name" value="G_PROTEIN_RECEP_F1_2"/>
    <property type="match status" value="1"/>
</dbReference>
<dbReference type="PRINTS" id="PR00237">
    <property type="entry name" value="GPCRRHODOPSN"/>
</dbReference>
<keyword evidence="6 9" id="KW-1133">Transmembrane helix</keyword>
<evidence type="ECO:0000259" key="10">
    <source>
        <dbReference type="PROSITE" id="PS50262"/>
    </source>
</evidence>